<comment type="caution">
    <text evidence="2">The sequence shown here is derived from an EMBL/GenBank/DDBJ whole genome shotgun (WGS) entry which is preliminary data.</text>
</comment>
<sequence length="81" mass="9010">MNPRTCVGCRAKDEAKNMVRLVLRDHHVLADTRRHMPGRGAWIHGSATCISRALRSGALPRAFRSRVDATPFTATIITNDQ</sequence>
<dbReference type="RefSeq" id="WP_074660658.1">
    <property type="nucleotide sequence ID" value="NZ_FNAU01000001.1"/>
</dbReference>
<dbReference type="PANTHER" id="PTHR34215:SF1">
    <property type="entry name" value="YLXR DOMAIN-CONTAINING PROTEIN"/>
    <property type="match status" value="1"/>
</dbReference>
<evidence type="ECO:0000313" key="2">
    <source>
        <dbReference type="EMBL" id="MDY5154047.1"/>
    </source>
</evidence>
<dbReference type="InterPro" id="IPR007393">
    <property type="entry name" value="YlxR_dom"/>
</dbReference>
<evidence type="ECO:0000313" key="3">
    <source>
        <dbReference type="Proteomes" id="UP001273799"/>
    </source>
</evidence>
<name>A0AAW9HUN5_9ACTO</name>
<dbReference type="Proteomes" id="UP001273799">
    <property type="component" value="Unassembled WGS sequence"/>
</dbReference>
<dbReference type="AlphaFoldDB" id="A0AAW9HUN5"/>
<protein>
    <submittedName>
        <fullName evidence="2">YlxR family protein</fullName>
    </submittedName>
</protein>
<feature type="domain" description="YlxR" evidence="1">
    <location>
        <begin position="4"/>
        <end position="69"/>
    </location>
</feature>
<dbReference type="SUPFAM" id="SSF64376">
    <property type="entry name" value="YlxR-like"/>
    <property type="match status" value="1"/>
</dbReference>
<accession>A0AAW9HUN5</accession>
<proteinExistence type="predicted"/>
<dbReference type="InterPro" id="IPR037465">
    <property type="entry name" value="YlxR"/>
</dbReference>
<dbReference type="Gene3D" id="3.30.1230.10">
    <property type="entry name" value="YlxR-like"/>
    <property type="match status" value="1"/>
</dbReference>
<dbReference type="InterPro" id="IPR035931">
    <property type="entry name" value="YlxR-like_sf"/>
</dbReference>
<reference evidence="2" key="1">
    <citation type="submission" date="2023-10" db="EMBL/GenBank/DDBJ databases">
        <title>Whole Genome based description of the genera Actinobaculum and Actinotignum reveals a complex phylogenetic relationship within the species included in the genus Actinotignum.</title>
        <authorList>
            <person name="Jensen C.S."/>
            <person name="Dargis R."/>
            <person name="Kemp M."/>
            <person name="Christensen J.J."/>
        </authorList>
    </citation>
    <scope>NUCLEOTIDE SEQUENCE</scope>
    <source>
        <strain evidence="2">Actinobaculum_suis_CCUG19206T</strain>
    </source>
</reference>
<dbReference type="PANTHER" id="PTHR34215">
    <property type="entry name" value="BLL0784 PROTEIN"/>
    <property type="match status" value="1"/>
</dbReference>
<dbReference type="EMBL" id="JAWNFU010000005">
    <property type="protein sequence ID" value="MDY5154047.1"/>
    <property type="molecule type" value="Genomic_DNA"/>
</dbReference>
<gene>
    <name evidence="2" type="ORF">R6G71_08350</name>
</gene>
<evidence type="ECO:0000259" key="1">
    <source>
        <dbReference type="Pfam" id="PF04296"/>
    </source>
</evidence>
<dbReference type="Pfam" id="PF04296">
    <property type="entry name" value="YlxR"/>
    <property type="match status" value="1"/>
</dbReference>
<organism evidence="2 3">
    <name type="scientific">Actinobaculum suis</name>
    <dbReference type="NCBI Taxonomy" id="1657"/>
    <lineage>
        <taxon>Bacteria</taxon>
        <taxon>Bacillati</taxon>
        <taxon>Actinomycetota</taxon>
        <taxon>Actinomycetes</taxon>
        <taxon>Actinomycetales</taxon>
        <taxon>Actinomycetaceae</taxon>
        <taxon>Actinobaculum</taxon>
    </lineage>
</organism>